<sequence>MKNNCMIVGIAIGVLAGVLFTRINFTTLITLALGIWIGYFLSNKK</sequence>
<evidence type="ECO:0000313" key="3">
    <source>
        <dbReference type="EMBL" id="WGX75100.1"/>
    </source>
</evidence>
<evidence type="ECO:0000313" key="2">
    <source>
        <dbReference type="EMBL" id="NME08536.1"/>
    </source>
</evidence>
<reference evidence="3 5" key="2">
    <citation type="submission" date="2023-04" db="EMBL/GenBank/DDBJ databases">
        <title>Bacteria Genome Submission.</title>
        <authorList>
            <person name="Isaac P."/>
        </authorList>
    </citation>
    <scope>NUCLEOTIDE SEQUENCE [LARGE SCALE GENOMIC DNA]</scope>
    <source>
        <strain evidence="3 5">SampleS7P1</strain>
    </source>
</reference>
<dbReference type="EMBL" id="JABAFD010000002">
    <property type="protein sequence ID" value="NME08536.1"/>
    <property type="molecule type" value="Genomic_DNA"/>
</dbReference>
<name>A0AA44DJ20_PARBF</name>
<dbReference type="Proteomes" id="UP000573963">
    <property type="component" value="Unassembled WGS sequence"/>
</dbReference>
<evidence type="ECO:0000256" key="1">
    <source>
        <dbReference type="SAM" id="Phobius"/>
    </source>
</evidence>
<gene>
    <name evidence="2" type="ORF">HF875_03335</name>
    <name evidence="3" type="ORF">QJS64_13565</name>
</gene>
<keyword evidence="1" id="KW-1133">Transmembrane helix</keyword>
<keyword evidence="1" id="KW-0812">Transmembrane</keyword>
<evidence type="ECO:0008006" key="6">
    <source>
        <dbReference type="Google" id="ProtNLM"/>
    </source>
</evidence>
<evidence type="ECO:0000313" key="4">
    <source>
        <dbReference type="Proteomes" id="UP000573963"/>
    </source>
</evidence>
<dbReference type="Proteomes" id="UP001239169">
    <property type="component" value="Chromosome"/>
</dbReference>
<proteinExistence type="predicted"/>
<feature type="transmembrane region" description="Helical" evidence="1">
    <location>
        <begin position="6"/>
        <end position="39"/>
    </location>
</feature>
<dbReference type="RefSeq" id="WP_021431338.1">
    <property type="nucleotide sequence ID" value="NZ_BROK01000034.1"/>
</dbReference>
<organism evidence="2 4">
    <name type="scientific">Paraclostridium bifermentans</name>
    <name type="common">Clostridium bifermentans</name>
    <dbReference type="NCBI Taxonomy" id="1490"/>
    <lineage>
        <taxon>Bacteria</taxon>
        <taxon>Bacillati</taxon>
        <taxon>Bacillota</taxon>
        <taxon>Clostridia</taxon>
        <taxon>Peptostreptococcales</taxon>
        <taxon>Peptostreptococcaceae</taxon>
        <taxon>Paraclostridium</taxon>
    </lineage>
</organism>
<accession>A0AA44DJ20</accession>
<dbReference type="EMBL" id="CP124685">
    <property type="protein sequence ID" value="WGX75100.1"/>
    <property type="molecule type" value="Genomic_DNA"/>
</dbReference>
<dbReference type="GeneID" id="67472829"/>
<keyword evidence="5" id="KW-1185">Reference proteome</keyword>
<dbReference type="AlphaFoldDB" id="A0AA44DJ20"/>
<keyword evidence="1" id="KW-0472">Membrane</keyword>
<protein>
    <recommendedName>
        <fullName evidence="6">DUF2273 domain-containing protein</fullName>
    </recommendedName>
</protein>
<evidence type="ECO:0000313" key="5">
    <source>
        <dbReference type="Proteomes" id="UP001239169"/>
    </source>
</evidence>
<reference evidence="2 4" key="1">
    <citation type="submission" date="2020-04" db="EMBL/GenBank/DDBJ databases">
        <authorList>
            <person name="Hitch T.C.A."/>
            <person name="Wylensek D."/>
            <person name="Clavel T."/>
        </authorList>
    </citation>
    <scope>NUCLEOTIDE SEQUENCE [LARGE SCALE GENOMIC DNA]</scope>
    <source>
        <strain evidence="2 4">Med78_4-601-WT-2</strain>
    </source>
</reference>